<dbReference type="RefSeq" id="WP_132542895.1">
    <property type="nucleotide sequence ID" value="NZ_SLWY01000012.1"/>
</dbReference>
<dbReference type="Proteomes" id="UP000295765">
    <property type="component" value="Unassembled WGS sequence"/>
</dbReference>
<feature type="signal peptide" evidence="1">
    <location>
        <begin position="1"/>
        <end position="22"/>
    </location>
</feature>
<name>A0A4R2L5Z3_9GAMM</name>
<dbReference type="EMBL" id="SLWY01000012">
    <property type="protein sequence ID" value="TCO80697.1"/>
    <property type="molecule type" value="Genomic_DNA"/>
</dbReference>
<evidence type="ECO:0000313" key="2">
    <source>
        <dbReference type="EMBL" id="TCO80697.1"/>
    </source>
</evidence>
<dbReference type="OrthoDB" id="6007799at2"/>
<dbReference type="Pfam" id="PF11306">
    <property type="entry name" value="DUF3108"/>
    <property type="match status" value="1"/>
</dbReference>
<protein>
    <submittedName>
        <fullName evidence="2">Uncharacterized protein DUF3108</fullName>
    </submittedName>
</protein>
<accession>A0A4R2L5Z3</accession>
<keyword evidence="3" id="KW-1185">Reference proteome</keyword>
<dbReference type="InterPro" id="IPR021457">
    <property type="entry name" value="DUF3108"/>
</dbReference>
<dbReference type="AlphaFoldDB" id="A0A4R2L5Z3"/>
<comment type="caution">
    <text evidence="2">The sequence shown here is derived from an EMBL/GenBank/DDBJ whole genome shotgun (WGS) entry which is preliminary data.</text>
</comment>
<sequence>MPGLSRAALALLALLASGLAVAEPALQPFRARYALALRGVPVGEALVQLDIDADGRYRMRARSQADAALKLLLPDRLADSAEGHVGADGVAPLHYTHERSGGSKREFTEITFDHGAGEVRVQSDEGAARLPLRPGMFDPLSLQLHAMWSLRAQRPLGTVTLVDDASPDAYAVTEQGHETVDTGLGRLDAVKLLRGQPGDRKLAAFWFAPAHGYLPVQVQQWRKGRETLRMTLLGVSPGTP</sequence>
<organism evidence="2 3">
    <name type="scientific">Plasticicumulans lactativorans</name>
    <dbReference type="NCBI Taxonomy" id="1133106"/>
    <lineage>
        <taxon>Bacteria</taxon>
        <taxon>Pseudomonadati</taxon>
        <taxon>Pseudomonadota</taxon>
        <taxon>Gammaproteobacteria</taxon>
        <taxon>Candidatus Competibacteraceae</taxon>
        <taxon>Plasticicumulans</taxon>
    </lineage>
</organism>
<evidence type="ECO:0000313" key="3">
    <source>
        <dbReference type="Proteomes" id="UP000295765"/>
    </source>
</evidence>
<proteinExistence type="predicted"/>
<keyword evidence="1" id="KW-0732">Signal</keyword>
<gene>
    <name evidence="2" type="ORF">EV699_11232</name>
</gene>
<reference evidence="2 3" key="1">
    <citation type="submission" date="2019-03" db="EMBL/GenBank/DDBJ databases">
        <title>Genomic Encyclopedia of Type Strains, Phase IV (KMG-IV): sequencing the most valuable type-strain genomes for metagenomic binning, comparative biology and taxonomic classification.</title>
        <authorList>
            <person name="Goeker M."/>
        </authorList>
    </citation>
    <scope>NUCLEOTIDE SEQUENCE [LARGE SCALE GENOMIC DNA]</scope>
    <source>
        <strain evidence="2 3">DSM 25287</strain>
    </source>
</reference>
<evidence type="ECO:0000256" key="1">
    <source>
        <dbReference type="SAM" id="SignalP"/>
    </source>
</evidence>
<feature type="chain" id="PRO_5020697052" evidence="1">
    <location>
        <begin position="23"/>
        <end position="240"/>
    </location>
</feature>